<evidence type="ECO:0000313" key="4">
    <source>
        <dbReference type="EMBL" id="MDI5971827.1"/>
    </source>
</evidence>
<feature type="domain" description="DUF4097" evidence="2">
    <location>
        <begin position="83"/>
        <end position="240"/>
    </location>
</feature>
<dbReference type="AlphaFoldDB" id="A0AA90HBN2"/>
<name>A0AA90HBN2_9ACTN</name>
<comment type="caution">
    <text evidence="4">The sequence shown here is derived from an EMBL/GenBank/DDBJ whole genome shotgun (WGS) entry which is preliminary data.</text>
</comment>
<protein>
    <submittedName>
        <fullName evidence="4">DUF4097 family beta strand repeat-containing protein</fullName>
    </submittedName>
</protein>
<feature type="chain" id="PRO_5041667984" evidence="1">
    <location>
        <begin position="35"/>
        <end position="243"/>
    </location>
</feature>
<dbReference type="InterPro" id="IPR025164">
    <property type="entry name" value="Toastrack_DUF4097"/>
</dbReference>
<dbReference type="PROSITE" id="PS51257">
    <property type="entry name" value="PROKAR_LIPOPROTEIN"/>
    <property type="match status" value="1"/>
</dbReference>
<keyword evidence="1" id="KW-0732">Signal</keyword>
<proteinExistence type="predicted"/>
<gene>
    <name evidence="3" type="ORF">POF43_020415</name>
    <name evidence="4" type="ORF">POF50_021235</name>
</gene>
<dbReference type="Pfam" id="PF13349">
    <property type="entry name" value="DUF4097"/>
    <property type="match status" value="1"/>
</dbReference>
<dbReference type="Proteomes" id="UP001156398">
    <property type="component" value="Unassembled WGS sequence"/>
</dbReference>
<dbReference type="EMBL" id="JABXJJ020000026">
    <property type="protein sequence ID" value="MDI5971827.1"/>
    <property type="molecule type" value="Genomic_DNA"/>
</dbReference>
<feature type="signal peptide" evidence="1">
    <location>
        <begin position="1"/>
        <end position="34"/>
    </location>
</feature>
<sequence length="243" mass="24592">MKRTPARTAPDRAPAARRRAPVLLLLCGPAAAIACLSACDVTVVGQHSRTVSYAVSAPVRALVVHDDTGSIHVTRGASGLRVTERQGYRGKTAPHTTHAVAAGTLTLAHTCRDCSVSYDVQLPAGTSVDLRTDTGSVVLDGLSGPVDAATDTGSVTATGLTGGRARLTTGTGSVNAAFGRPPATLDATADTGSVTLTLPSAPAYAVTAGSGTGHVSVGVRRDDSARYRVTAHTDTGDVAIRRG</sequence>
<keyword evidence="5" id="KW-1185">Reference proteome</keyword>
<evidence type="ECO:0000259" key="2">
    <source>
        <dbReference type="Pfam" id="PF13349"/>
    </source>
</evidence>
<dbReference type="EMBL" id="JAAGKO020000030">
    <property type="protein sequence ID" value="MDI5965054.1"/>
    <property type="molecule type" value="Genomic_DNA"/>
</dbReference>
<organism evidence="4">
    <name type="scientific">Streptantibioticus silvisoli</name>
    <dbReference type="NCBI Taxonomy" id="2705255"/>
    <lineage>
        <taxon>Bacteria</taxon>
        <taxon>Bacillati</taxon>
        <taxon>Actinomycetota</taxon>
        <taxon>Actinomycetes</taxon>
        <taxon>Kitasatosporales</taxon>
        <taxon>Streptomycetaceae</taxon>
        <taxon>Streptantibioticus</taxon>
    </lineage>
</organism>
<reference evidence="4 5" key="1">
    <citation type="submission" date="2023-05" db="EMBL/GenBank/DDBJ databases">
        <title>Streptantibioticus silvisoli sp. nov., acidotolerant actinomycetes 1 from pine litter.</title>
        <authorList>
            <person name="Swiecimska M."/>
            <person name="Golinska P."/>
            <person name="Sangal V."/>
            <person name="Wachnowicz B."/>
            <person name="Goodfellow M."/>
        </authorList>
    </citation>
    <scope>NUCLEOTIDE SEQUENCE</scope>
    <source>
        <strain evidence="4">SL13</strain>
        <strain evidence="3 5">SL54</strain>
    </source>
</reference>
<evidence type="ECO:0000313" key="3">
    <source>
        <dbReference type="EMBL" id="MDI5965054.1"/>
    </source>
</evidence>
<accession>A0AA90HBN2</accession>
<dbReference type="RefSeq" id="WP_271318708.1">
    <property type="nucleotide sequence ID" value="NZ_JAAGKO020000030.1"/>
</dbReference>
<evidence type="ECO:0000256" key="1">
    <source>
        <dbReference type="SAM" id="SignalP"/>
    </source>
</evidence>
<evidence type="ECO:0000313" key="5">
    <source>
        <dbReference type="Proteomes" id="UP001156398"/>
    </source>
</evidence>